<dbReference type="AlphaFoldDB" id="A0AAN8IYM9"/>
<proteinExistence type="inferred from homology"/>
<evidence type="ECO:0000256" key="1">
    <source>
        <dbReference type="ARBA" id="ARBA00004141"/>
    </source>
</evidence>
<evidence type="ECO:0000256" key="5">
    <source>
        <dbReference type="ARBA" id="ARBA00023180"/>
    </source>
</evidence>
<evidence type="ECO:0000256" key="7">
    <source>
        <dbReference type="SAM" id="Phobius"/>
    </source>
</evidence>
<keyword evidence="2 7" id="KW-0812">Transmembrane</keyword>
<dbReference type="GO" id="GO:0007224">
    <property type="term" value="P:smoothened signaling pathway"/>
    <property type="evidence" value="ECO:0007669"/>
    <property type="project" value="TreeGrafter"/>
</dbReference>
<organism evidence="9 10">
    <name type="scientific">Trichostrongylus colubriformis</name>
    <name type="common">Black scour worm</name>
    <dbReference type="NCBI Taxonomy" id="6319"/>
    <lineage>
        <taxon>Eukaryota</taxon>
        <taxon>Metazoa</taxon>
        <taxon>Ecdysozoa</taxon>
        <taxon>Nematoda</taxon>
        <taxon>Chromadorea</taxon>
        <taxon>Rhabditida</taxon>
        <taxon>Rhabditina</taxon>
        <taxon>Rhabditomorpha</taxon>
        <taxon>Strongyloidea</taxon>
        <taxon>Trichostrongylidae</taxon>
        <taxon>Trichostrongylus</taxon>
    </lineage>
</organism>
<evidence type="ECO:0000313" key="9">
    <source>
        <dbReference type="EMBL" id="KAK5969454.1"/>
    </source>
</evidence>
<sequence length="291" mass="33364">CFGLFAGVTILINYFLVISFLPAFLILQKRYFSCFPLLPDFGVFLSKSFKEALPWVVIKGRYVWLTGLSLLVVFSAVIAIRDLHLPEYNPLQLFIASNPHEWYDNNAEKTFQFVEEKIAIPLFARVVWGVKTVNSTAMFQSDAVTPLESDPAFSLLTPQDVRSLANTLSSFRALPFINHSEAYWPEKFIQWSADYTCSEGFVCCNMSHRLFSNTFLDYCLRNSTSYIYTSYNDTPLFDNNSFALSGYTALLPTRLSYSHRFHRLAHSFTLLSALSTPHGWWAPEWALISTW</sequence>
<evidence type="ECO:0000256" key="2">
    <source>
        <dbReference type="ARBA" id="ARBA00022692"/>
    </source>
</evidence>
<protein>
    <recommendedName>
        <fullName evidence="8">SSD domain-containing protein</fullName>
    </recommendedName>
</protein>
<accession>A0AAN8IYM9</accession>
<dbReference type="EMBL" id="WIXE01020148">
    <property type="protein sequence ID" value="KAK5969454.1"/>
    <property type="molecule type" value="Genomic_DNA"/>
</dbReference>
<reference evidence="9 10" key="1">
    <citation type="submission" date="2019-10" db="EMBL/GenBank/DDBJ databases">
        <title>Assembly and Annotation for the nematode Trichostrongylus colubriformis.</title>
        <authorList>
            <person name="Martin J."/>
        </authorList>
    </citation>
    <scope>NUCLEOTIDE SEQUENCE [LARGE SCALE GENOMIC DNA]</scope>
    <source>
        <strain evidence="9">G859</strain>
        <tissue evidence="9">Whole worm</tissue>
    </source>
</reference>
<feature type="transmembrane region" description="Helical" evidence="7">
    <location>
        <begin position="62"/>
        <end position="80"/>
    </location>
</feature>
<evidence type="ECO:0000259" key="8">
    <source>
        <dbReference type="PROSITE" id="PS50156"/>
    </source>
</evidence>
<evidence type="ECO:0000313" key="10">
    <source>
        <dbReference type="Proteomes" id="UP001331761"/>
    </source>
</evidence>
<dbReference type="PANTHER" id="PTHR45951">
    <property type="entry name" value="PROTEIN DISPATCHED-RELATED"/>
    <property type="match status" value="1"/>
</dbReference>
<evidence type="ECO:0000256" key="3">
    <source>
        <dbReference type="ARBA" id="ARBA00022989"/>
    </source>
</evidence>
<keyword evidence="3 7" id="KW-1133">Transmembrane helix</keyword>
<evidence type="ECO:0000256" key="6">
    <source>
        <dbReference type="ARBA" id="ARBA00038046"/>
    </source>
</evidence>
<evidence type="ECO:0000256" key="4">
    <source>
        <dbReference type="ARBA" id="ARBA00023136"/>
    </source>
</evidence>
<feature type="non-terminal residue" evidence="9">
    <location>
        <position position="1"/>
    </location>
</feature>
<feature type="domain" description="SSD" evidence="8">
    <location>
        <begin position="1"/>
        <end position="27"/>
    </location>
</feature>
<dbReference type="GO" id="GO:0022857">
    <property type="term" value="F:transmembrane transporter activity"/>
    <property type="evidence" value="ECO:0007669"/>
    <property type="project" value="TreeGrafter"/>
</dbReference>
<keyword evidence="4 7" id="KW-0472">Membrane</keyword>
<keyword evidence="5" id="KW-0325">Glycoprotein</keyword>
<dbReference type="InterPro" id="IPR052081">
    <property type="entry name" value="Dispatched_Hh_regulator"/>
</dbReference>
<comment type="subcellular location">
    <subcellularLocation>
        <location evidence="1">Membrane</location>
        <topology evidence="1">Multi-pass membrane protein</topology>
    </subcellularLocation>
</comment>
<comment type="similarity">
    <text evidence="6">Belongs to the dispatched family.</text>
</comment>
<dbReference type="Proteomes" id="UP001331761">
    <property type="component" value="Unassembled WGS sequence"/>
</dbReference>
<dbReference type="GO" id="GO:0016020">
    <property type="term" value="C:membrane"/>
    <property type="evidence" value="ECO:0007669"/>
    <property type="project" value="UniProtKB-SubCell"/>
</dbReference>
<keyword evidence="10" id="KW-1185">Reference proteome</keyword>
<name>A0AAN8IYM9_TRICO</name>
<gene>
    <name evidence="9" type="ORF">GCK32_015478</name>
</gene>
<dbReference type="InterPro" id="IPR000731">
    <property type="entry name" value="SSD"/>
</dbReference>
<comment type="caution">
    <text evidence="9">The sequence shown here is derived from an EMBL/GenBank/DDBJ whole genome shotgun (WGS) entry which is preliminary data.</text>
</comment>
<dbReference type="PROSITE" id="PS50156">
    <property type="entry name" value="SSD"/>
    <property type="match status" value="1"/>
</dbReference>
<dbReference type="PANTHER" id="PTHR45951:SF8">
    <property type="entry name" value="CHE-14 PROTEIN"/>
    <property type="match status" value="1"/>
</dbReference>
<feature type="transmembrane region" description="Helical" evidence="7">
    <location>
        <begin position="6"/>
        <end position="27"/>
    </location>
</feature>